<dbReference type="EMBL" id="JBEVCJ010000025">
    <property type="protein sequence ID" value="MET1256674.1"/>
    <property type="molecule type" value="Genomic_DNA"/>
</dbReference>
<dbReference type="InterPro" id="IPR016032">
    <property type="entry name" value="Sig_transdc_resp-reg_C-effctor"/>
</dbReference>
<evidence type="ECO:0000256" key="1">
    <source>
        <dbReference type="ARBA" id="ARBA00004496"/>
    </source>
</evidence>
<feature type="modified residue" description="4-aspartylphosphate" evidence="8">
    <location>
        <position position="51"/>
    </location>
</feature>
<feature type="domain" description="Response regulatory" evidence="10">
    <location>
        <begin position="2"/>
        <end position="115"/>
    </location>
</feature>
<dbReference type="PROSITE" id="PS50110">
    <property type="entry name" value="RESPONSE_REGULATORY"/>
    <property type="match status" value="1"/>
</dbReference>
<evidence type="ECO:0000256" key="4">
    <source>
        <dbReference type="ARBA" id="ARBA00023012"/>
    </source>
</evidence>
<keyword evidence="2" id="KW-0963">Cytoplasm</keyword>
<evidence type="ECO:0000256" key="2">
    <source>
        <dbReference type="ARBA" id="ARBA00022490"/>
    </source>
</evidence>
<evidence type="ECO:0000259" key="11">
    <source>
        <dbReference type="PROSITE" id="PS51755"/>
    </source>
</evidence>
<dbReference type="InterPro" id="IPR011006">
    <property type="entry name" value="CheY-like_superfamily"/>
</dbReference>
<reference evidence="12 13" key="1">
    <citation type="submission" date="2024-06" db="EMBL/GenBank/DDBJ databases">
        <authorList>
            <person name="Li F."/>
        </authorList>
    </citation>
    <scope>NUCLEOTIDE SEQUENCE [LARGE SCALE GENOMIC DNA]</scope>
    <source>
        <strain evidence="12 13">GXAS 311</strain>
    </source>
</reference>
<dbReference type="Gene3D" id="3.40.50.2300">
    <property type="match status" value="1"/>
</dbReference>
<dbReference type="SMART" id="SM00448">
    <property type="entry name" value="REC"/>
    <property type="match status" value="1"/>
</dbReference>
<dbReference type="Proteomes" id="UP001548189">
    <property type="component" value="Unassembled WGS sequence"/>
</dbReference>
<dbReference type="SUPFAM" id="SSF52172">
    <property type="entry name" value="CheY-like"/>
    <property type="match status" value="1"/>
</dbReference>
<evidence type="ECO:0000256" key="8">
    <source>
        <dbReference type="PROSITE-ProRule" id="PRU00169"/>
    </source>
</evidence>
<evidence type="ECO:0000256" key="5">
    <source>
        <dbReference type="ARBA" id="ARBA00023015"/>
    </source>
</evidence>
<dbReference type="SMART" id="SM00862">
    <property type="entry name" value="Trans_reg_C"/>
    <property type="match status" value="1"/>
</dbReference>
<protein>
    <submittedName>
        <fullName evidence="12">Response regulator transcription factor</fullName>
    </submittedName>
</protein>
<name>A0ABV2BXM3_9GAMM</name>
<evidence type="ECO:0000256" key="7">
    <source>
        <dbReference type="ARBA" id="ARBA00023163"/>
    </source>
</evidence>
<dbReference type="CDD" id="cd17623">
    <property type="entry name" value="REC_OmpR_CpxR"/>
    <property type="match status" value="1"/>
</dbReference>
<gene>
    <name evidence="12" type="ORF">ABVT43_16150</name>
</gene>
<evidence type="ECO:0000256" key="6">
    <source>
        <dbReference type="ARBA" id="ARBA00023125"/>
    </source>
</evidence>
<dbReference type="Gene3D" id="1.10.10.10">
    <property type="entry name" value="Winged helix-like DNA-binding domain superfamily/Winged helix DNA-binding domain"/>
    <property type="match status" value="1"/>
</dbReference>
<dbReference type="Pfam" id="PF00072">
    <property type="entry name" value="Response_reg"/>
    <property type="match status" value="1"/>
</dbReference>
<keyword evidence="7" id="KW-0804">Transcription</keyword>
<evidence type="ECO:0000313" key="13">
    <source>
        <dbReference type="Proteomes" id="UP001548189"/>
    </source>
</evidence>
<dbReference type="PROSITE" id="PS51755">
    <property type="entry name" value="OMPR_PHOB"/>
    <property type="match status" value="1"/>
</dbReference>
<dbReference type="InterPro" id="IPR058124">
    <property type="entry name" value="CpxR-like_REC"/>
</dbReference>
<sequence length="231" mass="26151">MNLLIADDDIELCQLLKDYLSQENFDVECVYDGESAITKISQQSFDLLILDVMMPLKSGFETLTEIRRNSALPIIMLTARGEKIDRIVGLEMGADDYLAKPCDPRELVARIRAVTRRTQASILTSNPTTVLTINRVCLDPTNRQVTLNQQMIDLTSTEFDLLKILMENAGKLVSRDAISENCLGKKLQPFDRSIDMHLSNVRKKLGAFSPQKPRIKTIRGSGYQYLVWPEK</sequence>
<dbReference type="InterPro" id="IPR036388">
    <property type="entry name" value="WH-like_DNA-bd_sf"/>
</dbReference>
<dbReference type="SUPFAM" id="SSF46894">
    <property type="entry name" value="C-terminal effector domain of the bipartite response regulators"/>
    <property type="match status" value="1"/>
</dbReference>
<feature type="DNA-binding region" description="OmpR/PhoB-type" evidence="9">
    <location>
        <begin position="128"/>
        <end position="227"/>
    </location>
</feature>
<dbReference type="InterPro" id="IPR001867">
    <property type="entry name" value="OmpR/PhoB-type_DNA-bd"/>
</dbReference>
<dbReference type="PANTHER" id="PTHR48111:SF39">
    <property type="entry name" value="TRANSCRIPTIONAL REGULATORY PROTEIN CPXR"/>
    <property type="match status" value="1"/>
</dbReference>
<keyword evidence="3 8" id="KW-0597">Phosphoprotein</keyword>
<keyword evidence="5" id="KW-0805">Transcription regulation</keyword>
<evidence type="ECO:0000313" key="12">
    <source>
        <dbReference type="EMBL" id="MET1256674.1"/>
    </source>
</evidence>
<evidence type="ECO:0000256" key="9">
    <source>
        <dbReference type="PROSITE-ProRule" id="PRU01091"/>
    </source>
</evidence>
<keyword evidence="6 9" id="KW-0238">DNA-binding</keyword>
<dbReference type="InterPro" id="IPR001789">
    <property type="entry name" value="Sig_transdc_resp-reg_receiver"/>
</dbReference>
<evidence type="ECO:0000259" key="10">
    <source>
        <dbReference type="PROSITE" id="PS50110"/>
    </source>
</evidence>
<dbReference type="InterPro" id="IPR039420">
    <property type="entry name" value="WalR-like"/>
</dbReference>
<comment type="subcellular location">
    <subcellularLocation>
        <location evidence="1">Cytoplasm</location>
    </subcellularLocation>
</comment>
<dbReference type="RefSeq" id="WP_353897258.1">
    <property type="nucleotide sequence ID" value="NZ_JBEVCJ010000025.1"/>
</dbReference>
<comment type="caution">
    <text evidence="12">The sequence shown here is derived from an EMBL/GenBank/DDBJ whole genome shotgun (WGS) entry which is preliminary data.</text>
</comment>
<dbReference type="Pfam" id="PF00486">
    <property type="entry name" value="Trans_reg_C"/>
    <property type="match status" value="1"/>
</dbReference>
<proteinExistence type="predicted"/>
<dbReference type="CDD" id="cd00383">
    <property type="entry name" value="trans_reg_C"/>
    <property type="match status" value="1"/>
</dbReference>
<keyword evidence="13" id="KW-1185">Reference proteome</keyword>
<organism evidence="12 13">
    <name type="scientific">Aliikangiella maris</name>
    <dbReference type="NCBI Taxonomy" id="3162458"/>
    <lineage>
        <taxon>Bacteria</taxon>
        <taxon>Pseudomonadati</taxon>
        <taxon>Pseudomonadota</taxon>
        <taxon>Gammaproteobacteria</taxon>
        <taxon>Oceanospirillales</taxon>
        <taxon>Pleioneaceae</taxon>
        <taxon>Aliikangiella</taxon>
    </lineage>
</organism>
<dbReference type="Gene3D" id="6.10.250.690">
    <property type="match status" value="1"/>
</dbReference>
<dbReference type="PANTHER" id="PTHR48111">
    <property type="entry name" value="REGULATOR OF RPOS"/>
    <property type="match status" value="1"/>
</dbReference>
<accession>A0ABV2BXM3</accession>
<keyword evidence="4" id="KW-0902">Two-component regulatory system</keyword>
<evidence type="ECO:0000256" key="3">
    <source>
        <dbReference type="ARBA" id="ARBA00022553"/>
    </source>
</evidence>
<feature type="domain" description="OmpR/PhoB-type" evidence="11">
    <location>
        <begin position="128"/>
        <end position="227"/>
    </location>
</feature>